<sequence length="71" mass="8130">MGVYLWARQEIEHCLQAAQLNGIDEHLALRALLSAVVERSKSIRDIGDLADELKFIADNLDDEREYGFMRP</sequence>
<dbReference type="EMBL" id="CP148074">
    <property type="protein sequence ID" value="WXL25081.1"/>
    <property type="molecule type" value="Genomic_DNA"/>
</dbReference>
<protein>
    <recommendedName>
        <fullName evidence="3">4-hydroxy-3-methylbut-2-enyl diphosphate reductase</fullName>
    </recommendedName>
</protein>
<name>A0ABZ2RDG2_ECTME</name>
<evidence type="ECO:0008006" key="3">
    <source>
        <dbReference type="Google" id="ProtNLM"/>
    </source>
</evidence>
<evidence type="ECO:0000313" key="1">
    <source>
        <dbReference type="EMBL" id="WXL25081.1"/>
    </source>
</evidence>
<keyword evidence="2" id="KW-1185">Reference proteome</keyword>
<organism evidence="1 2">
    <name type="scientific">Ectopseudomonas mendocina</name>
    <name type="common">Pseudomonas mendocina</name>
    <dbReference type="NCBI Taxonomy" id="300"/>
    <lineage>
        <taxon>Bacteria</taxon>
        <taxon>Pseudomonadati</taxon>
        <taxon>Pseudomonadota</taxon>
        <taxon>Gammaproteobacteria</taxon>
        <taxon>Pseudomonadales</taxon>
        <taxon>Pseudomonadaceae</taxon>
        <taxon>Ectopseudomonas</taxon>
    </lineage>
</organism>
<gene>
    <name evidence="1" type="ORF">WG219_17500</name>
</gene>
<dbReference type="Proteomes" id="UP001476583">
    <property type="component" value="Chromosome"/>
</dbReference>
<reference evidence="1 2" key="1">
    <citation type="submission" date="2024-03" db="EMBL/GenBank/DDBJ databases">
        <title>Complete genome of BD2.</title>
        <authorList>
            <person name="Cao G."/>
        </authorList>
    </citation>
    <scope>NUCLEOTIDE SEQUENCE [LARGE SCALE GENOMIC DNA]</scope>
    <source>
        <strain evidence="1 2">BD2</strain>
    </source>
</reference>
<evidence type="ECO:0000313" key="2">
    <source>
        <dbReference type="Proteomes" id="UP001476583"/>
    </source>
</evidence>
<proteinExistence type="predicted"/>
<accession>A0ABZ2RDG2</accession>